<dbReference type="Pfam" id="PF00078">
    <property type="entry name" value="RVT_1"/>
    <property type="match status" value="1"/>
</dbReference>
<dbReference type="GO" id="GO:0008270">
    <property type="term" value="F:zinc ion binding"/>
    <property type="evidence" value="ECO:0007669"/>
    <property type="project" value="UniProtKB-KW"/>
</dbReference>
<evidence type="ECO:0000256" key="2">
    <source>
        <dbReference type="ARBA" id="ARBA00022750"/>
    </source>
</evidence>
<dbReference type="GO" id="GO:0003677">
    <property type="term" value="F:DNA binding"/>
    <property type="evidence" value="ECO:0007669"/>
    <property type="project" value="UniProtKB-KW"/>
</dbReference>
<sequence length="861" mass="99535">MVLLHRSFLSFVSFFYASPDSSPDPWIDGWPKRKQPSRGGYDEQEEVEEIATLSLRTSTVRLLAVEDSLGDLHGKIDRMMDYLDALTRRMNELPAPARIKAYARIDGNRGSRWVRRNYRNFPNQRNNQRRRPTDIPLQYADDNSQEEYEHWQNIKKVHLVALKLKGGASAWWDQLEVNRQKSEEEMMIVRLKNSNKRATWETNPSKKQSSGKKTDEQPSTSVVDKGKAIDIQETNKKESVVRGKTQNNYTRPSLGKCFRCGEPDHLSNNCPQRKTIALAEDEDTYMSEADKEEKEEIELIEADNGDRISCIVQRVLITLKEERNPQRHSLFKTRCTISGKVCDVIIDSGSSENFVARKLVASLNLKIDPHPDPYKIGWVKKEGETLINEICTIPLSIVNSYKDQIVCDVIEMDVCHLLLDRPWEQDLLGLVVAEKSQGGNSEIVEPRLKELFAEFPHLKKEPQGLPPLHDIQHQIDLVPGASLPDLPHYRMSPEEYQVLHDYIENLLKKGHIKPSLSPCVVPALLTPKKDESWRMCVDSRAINRITVKYWFPIPQVGDLLDQLGKAAVFSKIDLRSDYHQIRIRPEDEWKTTFKINEGLFEWLAMPFGLSNAPSTFTSRSREDHLQHLRKLFQVLIEIELYINPKKCTFLIKEIVFLGFLIKEGKIGMEPKKVEAIQSWPAPTSIKEVQAFLGLASFYKRFIRNFSSIVTPLTDYLKKENFKWEHMQQQSFEEIKRRLTSSPILQLPDFTSPFEVVVDACGIGIGTVLSQQGHPIEYFSEKLSASRQSWSTYEQELYALVRALKQWEHYLLYKEFVLLTNHFSLKYLQSQKSISRMHANGSLFYRDLTSSLNINVVKRIKW</sequence>
<comment type="caution">
    <text evidence="8">The sequence shown here is derived from an EMBL/GenBank/DDBJ whole genome shotgun (WGS) entry which is preliminary data.</text>
</comment>
<gene>
    <name evidence="8" type="ORF">E6C27_scaffold468G00370</name>
</gene>
<evidence type="ECO:0000256" key="6">
    <source>
        <dbReference type="SAM" id="SignalP"/>
    </source>
</evidence>
<dbReference type="Gene3D" id="3.30.70.270">
    <property type="match status" value="3"/>
</dbReference>
<evidence type="ECO:0000259" key="7">
    <source>
        <dbReference type="PROSITE" id="PS50158"/>
    </source>
</evidence>
<dbReference type="GO" id="GO:0006508">
    <property type="term" value="P:proteolysis"/>
    <property type="evidence" value="ECO:0007669"/>
    <property type="project" value="UniProtKB-KW"/>
</dbReference>
<keyword evidence="3" id="KW-0238">DNA-binding</keyword>
<dbReference type="CDD" id="cd00303">
    <property type="entry name" value="retropepsin_like"/>
    <property type="match status" value="1"/>
</dbReference>
<dbReference type="InterPro" id="IPR043502">
    <property type="entry name" value="DNA/RNA_pol_sf"/>
</dbReference>
<dbReference type="Gene3D" id="2.40.70.10">
    <property type="entry name" value="Acid Proteases"/>
    <property type="match status" value="1"/>
</dbReference>
<dbReference type="Pfam" id="PF17919">
    <property type="entry name" value="RT_RNaseH_2"/>
    <property type="match status" value="1"/>
</dbReference>
<dbReference type="PANTHER" id="PTHR35046">
    <property type="entry name" value="ZINC KNUCKLE (CCHC-TYPE) FAMILY PROTEIN"/>
    <property type="match status" value="1"/>
</dbReference>
<protein>
    <submittedName>
        <fullName evidence="8">Retrovirus-related Pol polyprotein from transposon 17.6</fullName>
    </submittedName>
</protein>
<keyword evidence="2" id="KW-0378">Hydrolase</keyword>
<dbReference type="SUPFAM" id="SSF56672">
    <property type="entry name" value="DNA/RNA polymerases"/>
    <property type="match status" value="1"/>
</dbReference>
<dbReference type="AlphaFoldDB" id="A0A5A7V4G7"/>
<evidence type="ECO:0000256" key="1">
    <source>
        <dbReference type="ARBA" id="ARBA00022670"/>
    </source>
</evidence>
<evidence type="ECO:0000256" key="5">
    <source>
        <dbReference type="SAM" id="MobiDB-lite"/>
    </source>
</evidence>
<evidence type="ECO:0000313" key="8">
    <source>
        <dbReference type="EMBL" id="KAA0062943.1"/>
    </source>
</evidence>
<dbReference type="InterPro" id="IPR036875">
    <property type="entry name" value="Znf_CCHC_sf"/>
</dbReference>
<feature type="domain" description="CCHC-type" evidence="7">
    <location>
        <begin position="256"/>
        <end position="272"/>
    </location>
</feature>
<dbReference type="PANTHER" id="PTHR35046:SF21">
    <property type="entry name" value="RETROTRANSPOSON GAG DOMAIN-CONTAINING PROTEIN-RELATED"/>
    <property type="match status" value="1"/>
</dbReference>
<dbReference type="FunFam" id="3.30.70.270:FF:000020">
    <property type="entry name" value="Transposon Tf2-6 polyprotein-like Protein"/>
    <property type="match status" value="1"/>
</dbReference>
<name>A0A5A7V4G7_CUCMM</name>
<dbReference type="InterPro" id="IPR041577">
    <property type="entry name" value="RT_RNaseH_2"/>
</dbReference>
<feature type="signal peptide" evidence="6">
    <location>
        <begin position="1"/>
        <end position="23"/>
    </location>
</feature>
<dbReference type="GO" id="GO:0004190">
    <property type="term" value="F:aspartic-type endopeptidase activity"/>
    <property type="evidence" value="ECO:0007669"/>
    <property type="project" value="UniProtKB-KW"/>
</dbReference>
<dbReference type="Proteomes" id="UP000321393">
    <property type="component" value="Unassembled WGS sequence"/>
</dbReference>
<keyword evidence="1" id="KW-0645">Protease</keyword>
<dbReference type="SMART" id="SM00343">
    <property type="entry name" value="ZnF_C2HC"/>
    <property type="match status" value="1"/>
</dbReference>
<keyword evidence="2" id="KW-0064">Aspartyl protease</keyword>
<keyword evidence="4" id="KW-0862">Zinc</keyword>
<evidence type="ECO:0000313" key="9">
    <source>
        <dbReference type="Proteomes" id="UP000321393"/>
    </source>
</evidence>
<feature type="compositionally biased region" description="Polar residues" evidence="5">
    <location>
        <begin position="196"/>
        <end position="208"/>
    </location>
</feature>
<dbReference type="InterPro" id="IPR043128">
    <property type="entry name" value="Rev_trsase/Diguanyl_cyclase"/>
</dbReference>
<dbReference type="Gene3D" id="4.10.60.10">
    <property type="entry name" value="Zinc finger, CCHC-type"/>
    <property type="match status" value="1"/>
</dbReference>
<dbReference type="EMBL" id="SSTE01003650">
    <property type="protein sequence ID" value="KAA0062943.1"/>
    <property type="molecule type" value="Genomic_DNA"/>
</dbReference>
<dbReference type="Pfam" id="PF00098">
    <property type="entry name" value="zf-CCHC"/>
    <property type="match status" value="1"/>
</dbReference>
<keyword evidence="4" id="KW-0479">Metal-binding</keyword>
<dbReference type="OrthoDB" id="679712at2759"/>
<evidence type="ECO:0000256" key="3">
    <source>
        <dbReference type="ARBA" id="ARBA00023125"/>
    </source>
</evidence>
<evidence type="ECO:0000256" key="4">
    <source>
        <dbReference type="PROSITE-ProRule" id="PRU00047"/>
    </source>
</evidence>
<dbReference type="CDD" id="cd01647">
    <property type="entry name" value="RT_LTR"/>
    <property type="match status" value="1"/>
</dbReference>
<accession>A0A5A7V4G7</accession>
<feature type="region of interest" description="Disordered" evidence="5">
    <location>
        <begin position="195"/>
        <end position="226"/>
    </location>
</feature>
<keyword evidence="6" id="KW-0732">Signal</keyword>
<dbReference type="InterPro" id="IPR000477">
    <property type="entry name" value="RT_dom"/>
</dbReference>
<feature type="chain" id="PRO_5023086671" evidence="6">
    <location>
        <begin position="24"/>
        <end position="861"/>
    </location>
</feature>
<dbReference type="CDD" id="cd09274">
    <property type="entry name" value="RNase_HI_RT_Ty3"/>
    <property type="match status" value="1"/>
</dbReference>
<organism evidence="8 9">
    <name type="scientific">Cucumis melo var. makuwa</name>
    <name type="common">Oriental melon</name>
    <dbReference type="NCBI Taxonomy" id="1194695"/>
    <lineage>
        <taxon>Eukaryota</taxon>
        <taxon>Viridiplantae</taxon>
        <taxon>Streptophyta</taxon>
        <taxon>Embryophyta</taxon>
        <taxon>Tracheophyta</taxon>
        <taxon>Spermatophyta</taxon>
        <taxon>Magnoliopsida</taxon>
        <taxon>eudicotyledons</taxon>
        <taxon>Gunneridae</taxon>
        <taxon>Pentapetalae</taxon>
        <taxon>rosids</taxon>
        <taxon>fabids</taxon>
        <taxon>Cucurbitales</taxon>
        <taxon>Cucurbitaceae</taxon>
        <taxon>Benincaseae</taxon>
        <taxon>Cucumis</taxon>
    </lineage>
</organism>
<dbReference type="PROSITE" id="PS50158">
    <property type="entry name" value="ZF_CCHC"/>
    <property type="match status" value="1"/>
</dbReference>
<reference evidence="8 9" key="1">
    <citation type="submission" date="2019-08" db="EMBL/GenBank/DDBJ databases">
        <title>Draft genome sequences of two oriental melons (Cucumis melo L. var makuwa).</title>
        <authorList>
            <person name="Kwon S.-Y."/>
        </authorList>
    </citation>
    <scope>NUCLEOTIDE SEQUENCE [LARGE SCALE GENOMIC DNA]</scope>
    <source>
        <strain evidence="9">cv. SW 3</strain>
        <tissue evidence="8">Leaf</tissue>
    </source>
</reference>
<dbReference type="InterPro" id="IPR021109">
    <property type="entry name" value="Peptidase_aspartic_dom_sf"/>
</dbReference>
<proteinExistence type="predicted"/>
<keyword evidence="4" id="KW-0863">Zinc-finger</keyword>
<dbReference type="Gene3D" id="3.10.10.10">
    <property type="entry name" value="HIV Type 1 Reverse Transcriptase, subunit A, domain 1"/>
    <property type="match status" value="1"/>
</dbReference>
<dbReference type="SUPFAM" id="SSF57756">
    <property type="entry name" value="Retrovirus zinc finger-like domains"/>
    <property type="match status" value="1"/>
</dbReference>
<dbReference type="InterPro" id="IPR001878">
    <property type="entry name" value="Znf_CCHC"/>
</dbReference>